<evidence type="ECO:0000256" key="4">
    <source>
        <dbReference type="ARBA" id="ARBA00022692"/>
    </source>
</evidence>
<keyword evidence="5 7" id="KW-1133">Transmembrane helix</keyword>
<feature type="transmembrane region" description="Helical" evidence="7">
    <location>
        <begin position="141"/>
        <end position="162"/>
    </location>
</feature>
<feature type="transmembrane region" description="Helical" evidence="7">
    <location>
        <begin position="71"/>
        <end position="97"/>
    </location>
</feature>
<dbReference type="InterPro" id="IPR000515">
    <property type="entry name" value="MetI-like"/>
</dbReference>
<dbReference type="PANTHER" id="PTHR43744:SF9">
    <property type="entry name" value="POLYGALACTURONAN_RHAMNOGALACTURONAN TRANSPORT SYSTEM PERMEASE PROTEIN YTCP"/>
    <property type="match status" value="1"/>
</dbReference>
<evidence type="ECO:0000256" key="6">
    <source>
        <dbReference type="ARBA" id="ARBA00023136"/>
    </source>
</evidence>
<evidence type="ECO:0000256" key="3">
    <source>
        <dbReference type="ARBA" id="ARBA00022475"/>
    </source>
</evidence>
<evidence type="ECO:0000256" key="2">
    <source>
        <dbReference type="ARBA" id="ARBA00022448"/>
    </source>
</evidence>
<dbReference type="EMBL" id="WHOA01000191">
    <property type="protein sequence ID" value="NOU74955.1"/>
    <property type="molecule type" value="Genomic_DNA"/>
</dbReference>
<dbReference type="InterPro" id="IPR035906">
    <property type="entry name" value="MetI-like_sf"/>
</dbReference>
<feature type="transmembrane region" description="Helical" evidence="7">
    <location>
        <begin position="183"/>
        <end position="208"/>
    </location>
</feature>
<comment type="subcellular location">
    <subcellularLocation>
        <location evidence="1 7">Cell membrane</location>
        <topology evidence="1 7">Multi-pass membrane protein</topology>
    </subcellularLocation>
</comment>
<dbReference type="Pfam" id="PF00528">
    <property type="entry name" value="BPD_transp_1"/>
    <property type="match status" value="1"/>
</dbReference>
<evidence type="ECO:0000256" key="7">
    <source>
        <dbReference type="RuleBase" id="RU363032"/>
    </source>
</evidence>
<keyword evidence="10" id="KW-1185">Reference proteome</keyword>
<evidence type="ECO:0000313" key="10">
    <source>
        <dbReference type="Proteomes" id="UP000616779"/>
    </source>
</evidence>
<proteinExistence type="inferred from homology"/>
<dbReference type="PROSITE" id="PS50928">
    <property type="entry name" value="ABC_TM1"/>
    <property type="match status" value="1"/>
</dbReference>
<name>A0ABX1Y254_9BACL</name>
<feature type="transmembrane region" description="Helical" evidence="7">
    <location>
        <begin position="109"/>
        <end position="129"/>
    </location>
</feature>
<keyword evidence="6 7" id="KW-0472">Membrane</keyword>
<dbReference type="Gene3D" id="1.10.3720.10">
    <property type="entry name" value="MetI-like"/>
    <property type="match status" value="1"/>
</dbReference>
<evidence type="ECO:0000256" key="5">
    <source>
        <dbReference type="ARBA" id="ARBA00022989"/>
    </source>
</evidence>
<protein>
    <submittedName>
        <fullName evidence="9">ABC transporter permease subunit</fullName>
    </submittedName>
</protein>
<feature type="transmembrane region" description="Helical" evidence="7">
    <location>
        <begin position="261"/>
        <end position="280"/>
    </location>
</feature>
<keyword evidence="4 7" id="KW-0812">Transmembrane</keyword>
<dbReference type="Proteomes" id="UP000616779">
    <property type="component" value="Unassembled WGS sequence"/>
</dbReference>
<evidence type="ECO:0000259" key="8">
    <source>
        <dbReference type="PROSITE" id="PS50928"/>
    </source>
</evidence>
<comment type="caution">
    <text evidence="9">The sequence shown here is derived from an EMBL/GenBank/DDBJ whole genome shotgun (WGS) entry which is preliminary data.</text>
</comment>
<keyword evidence="2 7" id="KW-0813">Transport</keyword>
<sequence>MGLRRNMTLARGLIHGWFIIFSIFCMVPLLYVISISFSTESDIAKEGYSLIPKTFTTFAYDYLLQSPKQLITGYSVSISVTVLGTALSLLITAMLAYALSRKDFSGANALSFIIFFTLLFNGGLVPWYILIKKYLHIDNSLLALILPYVIMPWHVLLMRGFLSEIPSALIESAKIDGAKEWRIFFQIILPLAKPAMATVGLFIAFIYWNDWWLALLYIDNEKLVPLQYMLYRIMNNIQYLSSHIKPGTVNIDISQFPNETARMAIAILAAGPILIVFPFFQKYFVKGLTVGAVKG</sequence>
<evidence type="ECO:0000256" key="1">
    <source>
        <dbReference type="ARBA" id="ARBA00004651"/>
    </source>
</evidence>
<evidence type="ECO:0000313" key="9">
    <source>
        <dbReference type="EMBL" id="NOU74955.1"/>
    </source>
</evidence>
<organism evidence="9 10">
    <name type="scientific">Paenibacillus phytorum</name>
    <dbReference type="NCBI Taxonomy" id="2654977"/>
    <lineage>
        <taxon>Bacteria</taxon>
        <taxon>Bacillati</taxon>
        <taxon>Bacillota</taxon>
        <taxon>Bacilli</taxon>
        <taxon>Bacillales</taxon>
        <taxon>Paenibacillaceae</taxon>
        <taxon>Paenibacillus</taxon>
    </lineage>
</organism>
<accession>A0ABX1Y254</accession>
<feature type="domain" description="ABC transmembrane type-1" evidence="8">
    <location>
        <begin position="74"/>
        <end position="280"/>
    </location>
</feature>
<dbReference type="SUPFAM" id="SSF161098">
    <property type="entry name" value="MetI-like"/>
    <property type="match status" value="1"/>
</dbReference>
<gene>
    <name evidence="9" type="ORF">GC098_26800</name>
</gene>
<feature type="transmembrane region" description="Helical" evidence="7">
    <location>
        <begin position="12"/>
        <end position="33"/>
    </location>
</feature>
<keyword evidence="3" id="KW-1003">Cell membrane</keyword>
<reference evidence="9 10" key="1">
    <citation type="submission" date="2019-10" db="EMBL/GenBank/DDBJ databases">
        <title>Description of Paenibacillus terrestris sp. nov.</title>
        <authorList>
            <person name="Carlier A."/>
            <person name="Qi S."/>
        </authorList>
    </citation>
    <scope>NUCLEOTIDE SEQUENCE [LARGE SCALE GENOMIC DNA]</scope>
    <source>
        <strain evidence="9 10">LMG 31458</strain>
    </source>
</reference>
<comment type="similarity">
    <text evidence="7">Belongs to the binding-protein-dependent transport system permease family.</text>
</comment>
<dbReference type="CDD" id="cd06261">
    <property type="entry name" value="TM_PBP2"/>
    <property type="match status" value="1"/>
</dbReference>
<dbReference type="PANTHER" id="PTHR43744">
    <property type="entry name" value="ABC TRANSPORTER PERMEASE PROTEIN MG189-RELATED-RELATED"/>
    <property type="match status" value="1"/>
</dbReference>